<proteinExistence type="inferred from homology"/>
<dbReference type="Gene3D" id="3.40.850.10">
    <property type="entry name" value="Kinesin motor domain"/>
    <property type="match status" value="1"/>
</dbReference>
<feature type="region of interest" description="Disordered" evidence="9">
    <location>
        <begin position="1"/>
        <end position="132"/>
    </location>
</feature>
<dbReference type="PANTHER" id="PTHR37739:SF16">
    <property type="entry name" value="KINESIN-LIKE PROTEIN"/>
    <property type="match status" value="1"/>
</dbReference>
<accession>A0ABD2YJM8</accession>
<dbReference type="EMBL" id="JBJUIK010000013">
    <property type="protein sequence ID" value="KAL3506542.1"/>
    <property type="molecule type" value="Genomic_DNA"/>
</dbReference>
<sequence>MKPRNTILKETCNHHNYETPSYNVTHSPSSNPSSIKQRIAGTNNVNSSNRKLKSSGSKENAPPAQPPQQQQLADSNQVASEYFSPADPRKPAPSPMTAAAKIRSPLPPRPPLKRKLSMEASGSEKGANAAISSSADSGVKVIVRMRPLNKDEEDGEMTVQKISNDSLSIAGHTFTFDSVADFESTQIDIFELVGAPLVENCLAGFNSSVFAYGQTGSGKTYTIWGPANALGENLSNDQGLTPRVFQRLFARINEEQTKHADKQLMYQCRCSFLEIYNEQITDLLESSQKNLLIREDVKTGVYVDNLTEEYVSTMKDVTQLLIKGLSNRRTGSTSINADSSRSHSVFTCVVESRCKSISDGLSCLKTSRINLVDLAGSERQKLTSAAGERLKEAGNINRSLSQLGNLINILAEVSQTGKQRHIPYRDSKLTFLLQESLGGNAKLAMICAISPAQRCKSETFSTLRFAQRAKAIKNKATINEEMQDDVNVLREVIRQLKDELLRMRENANQIDQDGNYSKGWNARRSLSLLKFSLNRPMALPHVDDDSDEEMEIVEQDESLGLLSAGDEESIAMDENHPDSVKKSSHLVALAEGMGGAPLYKTSRSLCGELCPEDTDDNMEEVVEQVEKNEVSGVVANMPDCSDSQQQNYHSSNKGNDEDNLICCPDKTLDHMLLERPIEDNVDFPVRSLQNYDPSTRVVEEHASKQLALENKIESTPYTSPTCFEEDKIVSTDFNIVPCDVSPILKSPTPSVSPIVNNSSRKSLRTSSMLTASHKDLVDDKFEVKAPHLSFAKPSNSICLNLSSQRCRSFRTTQHLAASLHHGLEVLDGHHQSASMRRSSFRFSYKPADVKGLVPIAKVDVGVQTLSPETEPLEEHLMAFLCSKCKNRNSVEEPKDVNNCSNLQLVPVNGSQSSDKFKAHVPKAVEKVLAGAIRREMALEEMCAKQNSQIMHLNRLVQQYKHERECNAIISQTREDKISRLESLMDGILPTEEFMEDELLSLTHEHKLLKEKYENHPEILRTKIELKRVQDDLERYRNFFDLGERDVLLEEIQDLRNQLQFYVDSSPKLPRKRSPLLQLTYSCQPSLASTLCKVSESNEENAEHRLEQERSQWTEAENKWISLVEELKSELEASQTLLAKQKQELDSEKNCSEELKEAMQMAMEGHARMLEQYAELEEKHMHLLMRHRKIRDGIEDVKKAAAKAGIRGTESKFINALAAEISALKIEREKERRYFRDENKGLQAQLRDTAEAVHAAGELLVRLKEAEEAIAAAEKRAIEAEQETEKAYRKIDKLMKKHEEEISALNQLQADSHVSTKDEVKTVYDESETIVGDAGEKQSAGEQWRKEFEPYYNVEEGELSKLEPSWFSGYDHCNI</sequence>
<dbReference type="GO" id="GO:0007112">
    <property type="term" value="P:male meiosis cytokinesis"/>
    <property type="evidence" value="ECO:0007669"/>
    <property type="project" value="UniProtKB-ARBA"/>
</dbReference>
<dbReference type="InterPro" id="IPR044986">
    <property type="entry name" value="KIF15/KIN-12"/>
</dbReference>
<feature type="domain" description="Kinesin motor" evidence="10">
    <location>
        <begin position="138"/>
        <end position="472"/>
    </location>
</feature>
<dbReference type="GO" id="GO:0003774">
    <property type="term" value="F:cytoskeletal motor activity"/>
    <property type="evidence" value="ECO:0007669"/>
    <property type="project" value="UniProtKB-UniRule"/>
</dbReference>
<evidence type="ECO:0000259" key="10">
    <source>
        <dbReference type="PROSITE" id="PS50067"/>
    </source>
</evidence>
<evidence type="ECO:0000256" key="2">
    <source>
        <dbReference type="ARBA" id="ARBA00022741"/>
    </source>
</evidence>
<dbReference type="GO" id="GO:0055046">
    <property type="term" value="P:microgametogenesis"/>
    <property type="evidence" value="ECO:0007669"/>
    <property type="project" value="UniProtKB-ARBA"/>
</dbReference>
<dbReference type="PRINTS" id="PR00380">
    <property type="entry name" value="KINESINHEAVY"/>
</dbReference>
<keyword evidence="3 7" id="KW-0067">ATP-binding</keyword>
<dbReference type="SUPFAM" id="SSF52540">
    <property type="entry name" value="P-loop containing nucleoside triphosphate hydrolases"/>
    <property type="match status" value="1"/>
</dbReference>
<evidence type="ECO:0000256" key="5">
    <source>
        <dbReference type="ARBA" id="ARBA00023175"/>
    </source>
</evidence>
<dbReference type="Pfam" id="PF00225">
    <property type="entry name" value="Kinesin"/>
    <property type="match status" value="1"/>
</dbReference>
<evidence type="ECO:0000256" key="9">
    <source>
        <dbReference type="SAM" id="MobiDB-lite"/>
    </source>
</evidence>
<dbReference type="GO" id="GO:0080175">
    <property type="term" value="P:phragmoplast microtubule organization"/>
    <property type="evidence" value="ECO:0007669"/>
    <property type="project" value="UniProtKB-ARBA"/>
</dbReference>
<name>A0ABD2YJM8_9GENT</name>
<gene>
    <name evidence="11" type="ORF">ACH5RR_031924</name>
</gene>
<organism evidence="11 12">
    <name type="scientific">Cinchona calisaya</name>
    <dbReference type="NCBI Taxonomy" id="153742"/>
    <lineage>
        <taxon>Eukaryota</taxon>
        <taxon>Viridiplantae</taxon>
        <taxon>Streptophyta</taxon>
        <taxon>Embryophyta</taxon>
        <taxon>Tracheophyta</taxon>
        <taxon>Spermatophyta</taxon>
        <taxon>Magnoliopsida</taxon>
        <taxon>eudicotyledons</taxon>
        <taxon>Gunneridae</taxon>
        <taxon>Pentapetalae</taxon>
        <taxon>asterids</taxon>
        <taxon>lamiids</taxon>
        <taxon>Gentianales</taxon>
        <taxon>Rubiaceae</taxon>
        <taxon>Cinchonoideae</taxon>
        <taxon>Cinchoneae</taxon>
        <taxon>Cinchona</taxon>
    </lineage>
</organism>
<reference evidence="11 12" key="1">
    <citation type="submission" date="2024-11" db="EMBL/GenBank/DDBJ databases">
        <title>A near-complete genome assembly of Cinchona calisaya.</title>
        <authorList>
            <person name="Lian D.C."/>
            <person name="Zhao X.W."/>
            <person name="Wei L."/>
        </authorList>
    </citation>
    <scope>NUCLEOTIDE SEQUENCE [LARGE SCALE GENOMIC DNA]</scope>
    <source>
        <tissue evidence="11">Nenye</tissue>
    </source>
</reference>
<dbReference type="PROSITE" id="PS50067">
    <property type="entry name" value="KINESIN_MOTOR_2"/>
    <property type="match status" value="1"/>
</dbReference>
<feature type="coiled-coil region" evidence="8">
    <location>
        <begin position="479"/>
        <end position="513"/>
    </location>
</feature>
<comment type="similarity">
    <text evidence="6">Belongs to the TRAFAC class myosin-kinesin ATPase superfamily. Kinesin family. KIN-12 subfamily.</text>
</comment>
<evidence type="ECO:0000256" key="1">
    <source>
        <dbReference type="ARBA" id="ARBA00022701"/>
    </source>
</evidence>
<dbReference type="InterPro" id="IPR001752">
    <property type="entry name" value="Kinesin_motor_dom"/>
</dbReference>
<feature type="coiled-coil region" evidence="8">
    <location>
        <begin position="1255"/>
        <end position="1310"/>
    </location>
</feature>
<feature type="coiled-coil region" evidence="8">
    <location>
        <begin position="1091"/>
        <end position="1178"/>
    </location>
</feature>
<evidence type="ECO:0000313" key="12">
    <source>
        <dbReference type="Proteomes" id="UP001630127"/>
    </source>
</evidence>
<dbReference type="Proteomes" id="UP001630127">
    <property type="component" value="Unassembled WGS sequence"/>
</dbReference>
<keyword evidence="1" id="KW-0493">Microtubule</keyword>
<protein>
    <recommendedName>
        <fullName evidence="10">Kinesin motor domain-containing protein</fullName>
    </recommendedName>
</protein>
<evidence type="ECO:0000256" key="3">
    <source>
        <dbReference type="ARBA" id="ARBA00022840"/>
    </source>
</evidence>
<keyword evidence="4 8" id="KW-0175">Coiled coil</keyword>
<dbReference type="SMART" id="SM00129">
    <property type="entry name" value="KISc"/>
    <property type="match status" value="1"/>
</dbReference>
<dbReference type="GO" id="GO:0009524">
    <property type="term" value="C:phragmoplast"/>
    <property type="evidence" value="ECO:0007669"/>
    <property type="project" value="UniProtKB-ARBA"/>
</dbReference>
<keyword evidence="5 7" id="KW-0505">Motor protein</keyword>
<dbReference type="InterPro" id="IPR036961">
    <property type="entry name" value="Kinesin_motor_dom_sf"/>
</dbReference>
<dbReference type="PANTHER" id="PTHR37739">
    <property type="entry name" value="KINESIN-LIKE PROTEIN KIN-12D"/>
    <property type="match status" value="1"/>
</dbReference>
<dbReference type="PROSITE" id="PS00411">
    <property type="entry name" value="KINESIN_MOTOR_1"/>
    <property type="match status" value="1"/>
</dbReference>
<dbReference type="GO" id="GO:0005874">
    <property type="term" value="C:microtubule"/>
    <property type="evidence" value="ECO:0007669"/>
    <property type="project" value="UniProtKB-KW"/>
</dbReference>
<dbReference type="GO" id="GO:0005524">
    <property type="term" value="F:ATP binding"/>
    <property type="evidence" value="ECO:0007669"/>
    <property type="project" value="UniProtKB-UniRule"/>
</dbReference>
<dbReference type="InterPro" id="IPR027417">
    <property type="entry name" value="P-loop_NTPase"/>
</dbReference>
<evidence type="ECO:0000256" key="4">
    <source>
        <dbReference type="ARBA" id="ARBA00023054"/>
    </source>
</evidence>
<evidence type="ECO:0000256" key="7">
    <source>
        <dbReference type="PROSITE-ProRule" id="PRU00283"/>
    </source>
</evidence>
<feature type="binding site" evidence="7">
    <location>
        <begin position="213"/>
        <end position="220"/>
    </location>
    <ligand>
        <name>ATP</name>
        <dbReference type="ChEBI" id="CHEBI:30616"/>
    </ligand>
</feature>
<evidence type="ECO:0000256" key="8">
    <source>
        <dbReference type="SAM" id="Coils"/>
    </source>
</evidence>
<evidence type="ECO:0000313" key="11">
    <source>
        <dbReference type="EMBL" id="KAL3506542.1"/>
    </source>
</evidence>
<dbReference type="InterPro" id="IPR019821">
    <property type="entry name" value="Kinesin_motor_CS"/>
</dbReference>
<evidence type="ECO:0000256" key="6">
    <source>
        <dbReference type="ARBA" id="ARBA00034488"/>
    </source>
</evidence>
<feature type="compositionally biased region" description="Polar residues" evidence="9">
    <location>
        <begin position="18"/>
        <end position="58"/>
    </location>
</feature>
<keyword evidence="12" id="KW-1185">Reference proteome</keyword>
<dbReference type="FunFam" id="3.40.850.10:FF:000052">
    <property type="entry name" value="Kinesin-like protein KIN-12F"/>
    <property type="match status" value="1"/>
</dbReference>
<comment type="caution">
    <text evidence="11">The sequence shown here is derived from an EMBL/GenBank/DDBJ whole genome shotgun (WGS) entry which is preliminary data.</text>
</comment>
<keyword evidence="2 7" id="KW-0547">Nucleotide-binding</keyword>